<dbReference type="AlphaFoldDB" id="A0AAE0Z555"/>
<proteinExistence type="predicted"/>
<dbReference type="Proteomes" id="UP001283361">
    <property type="component" value="Unassembled WGS sequence"/>
</dbReference>
<evidence type="ECO:0000313" key="1">
    <source>
        <dbReference type="EMBL" id="KAK3762905.1"/>
    </source>
</evidence>
<reference evidence="1" key="1">
    <citation type="journal article" date="2023" name="G3 (Bethesda)">
        <title>A reference genome for the long-term kleptoplast-retaining sea slug Elysia crispata morphotype clarki.</title>
        <authorList>
            <person name="Eastman K.E."/>
            <person name="Pendleton A.L."/>
            <person name="Shaikh M.A."/>
            <person name="Suttiyut T."/>
            <person name="Ogas R."/>
            <person name="Tomko P."/>
            <person name="Gavelis G."/>
            <person name="Widhalm J.R."/>
            <person name="Wisecaver J.H."/>
        </authorList>
    </citation>
    <scope>NUCLEOTIDE SEQUENCE</scope>
    <source>
        <strain evidence="1">ECLA1</strain>
    </source>
</reference>
<organism evidence="1 2">
    <name type="scientific">Elysia crispata</name>
    <name type="common">lettuce slug</name>
    <dbReference type="NCBI Taxonomy" id="231223"/>
    <lineage>
        <taxon>Eukaryota</taxon>
        <taxon>Metazoa</taxon>
        <taxon>Spiralia</taxon>
        <taxon>Lophotrochozoa</taxon>
        <taxon>Mollusca</taxon>
        <taxon>Gastropoda</taxon>
        <taxon>Heterobranchia</taxon>
        <taxon>Euthyneura</taxon>
        <taxon>Panpulmonata</taxon>
        <taxon>Sacoglossa</taxon>
        <taxon>Placobranchoidea</taxon>
        <taxon>Plakobranchidae</taxon>
        <taxon>Elysia</taxon>
    </lineage>
</organism>
<gene>
    <name evidence="1" type="ORF">RRG08_051058</name>
</gene>
<name>A0AAE0Z555_9GAST</name>
<keyword evidence="2" id="KW-1185">Reference proteome</keyword>
<protein>
    <submittedName>
        <fullName evidence="1">Uncharacterized protein</fullName>
    </submittedName>
</protein>
<accession>A0AAE0Z555</accession>
<evidence type="ECO:0000313" key="2">
    <source>
        <dbReference type="Proteomes" id="UP001283361"/>
    </source>
</evidence>
<comment type="caution">
    <text evidence="1">The sequence shown here is derived from an EMBL/GenBank/DDBJ whole genome shotgun (WGS) entry which is preliminary data.</text>
</comment>
<sequence>MRPAERIETLWTVTALNQEYLNLRRHRRHSLLASEDRSGGWLTSSYLRLVKKLNQHSWRPTEGLASSLNTTAASTNSPPEQHQEVPGQVCQRLAVLF</sequence>
<dbReference type="EMBL" id="JAWDGP010004628">
    <property type="protein sequence ID" value="KAK3762905.1"/>
    <property type="molecule type" value="Genomic_DNA"/>
</dbReference>